<feature type="transmembrane region" description="Helical" evidence="6">
    <location>
        <begin position="255"/>
        <end position="271"/>
    </location>
</feature>
<evidence type="ECO:0000256" key="4">
    <source>
        <dbReference type="ARBA" id="ARBA00022989"/>
    </source>
</evidence>
<evidence type="ECO:0000256" key="1">
    <source>
        <dbReference type="ARBA" id="ARBA00004651"/>
    </source>
</evidence>
<evidence type="ECO:0000256" key="6">
    <source>
        <dbReference type="SAM" id="Phobius"/>
    </source>
</evidence>
<name>A0ABS6VZ61_9FLAO</name>
<keyword evidence="2" id="KW-1003">Cell membrane</keyword>
<dbReference type="InterPro" id="IPR050833">
    <property type="entry name" value="Poly_Biosynth_Transport"/>
</dbReference>
<keyword evidence="4 6" id="KW-1133">Transmembrane helix</keyword>
<feature type="transmembrane region" description="Helical" evidence="6">
    <location>
        <begin position="213"/>
        <end position="235"/>
    </location>
</feature>
<feature type="transmembrane region" description="Helical" evidence="6">
    <location>
        <begin position="166"/>
        <end position="186"/>
    </location>
</feature>
<protein>
    <submittedName>
        <fullName evidence="7">O-antigen translocase</fullName>
    </submittedName>
</protein>
<feature type="transmembrane region" description="Helical" evidence="6">
    <location>
        <begin position="326"/>
        <end position="344"/>
    </location>
</feature>
<feature type="transmembrane region" description="Helical" evidence="6">
    <location>
        <begin position="71"/>
        <end position="97"/>
    </location>
</feature>
<reference evidence="7 8" key="1">
    <citation type="submission" date="2021-07" db="EMBL/GenBank/DDBJ databases">
        <title>Mesonia aestuariivivens sp. nov., isolated from a tidal flat.</title>
        <authorList>
            <person name="Kim Y.-O."/>
            <person name="Yoon J.-H."/>
        </authorList>
    </citation>
    <scope>NUCLEOTIDE SEQUENCE [LARGE SCALE GENOMIC DNA]</scope>
    <source>
        <strain evidence="7 8">JHPTF-M18</strain>
    </source>
</reference>
<proteinExistence type="predicted"/>
<feature type="transmembrane region" description="Helical" evidence="6">
    <location>
        <begin position="141"/>
        <end position="160"/>
    </location>
</feature>
<comment type="caution">
    <text evidence="7">The sequence shown here is derived from an EMBL/GenBank/DDBJ whole genome shotgun (WGS) entry which is preliminary data.</text>
</comment>
<dbReference type="InterPro" id="IPR044550">
    <property type="entry name" value="WzxE"/>
</dbReference>
<accession>A0ABS6VZ61</accession>
<dbReference type="CDD" id="cd13125">
    <property type="entry name" value="MATE_like_10"/>
    <property type="match status" value="1"/>
</dbReference>
<evidence type="ECO:0000313" key="7">
    <source>
        <dbReference type="EMBL" id="MBW2960862.1"/>
    </source>
</evidence>
<comment type="subcellular location">
    <subcellularLocation>
        <location evidence="1">Cell membrane</location>
        <topology evidence="1">Multi-pass membrane protein</topology>
    </subcellularLocation>
</comment>
<dbReference type="EMBL" id="JAHWDF010000003">
    <property type="protein sequence ID" value="MBW2960862.1"/>
    <property type="molecule type" value="Genomic_DNA"/>
</dbReference>
<evidence type="ECO:0000256" key="2">
    <source>
        <dbReference type="ARBA" id="ARBA00022475"/>
    </source>
</evidence>
<keyword evidence="5 6" id="KW-0472">Membrane</keyword>
<evidence type="ECO:0000256" key="3">
    <source>
        <dbReference type="ARBA" id="ARBA00022692"/>
    </source>
</evidence>
<feature type="transmembrane region" description="Helical" evidence="6">
    <location>
        <begin position="386"/>
        <end position="406"/>
    </location>
</feature>
<dbReference type="Pfam" id="PF01943">
    <property type="entry name" value="Polysacc_synt"/>
    <property type="match status" value="1"/>
</dbReference>
<dbReference type="Proteomes" id="UP000719267">
    <property type="component" value="Unassembled WGS sequence"/>
</dbReference>
<organism evidence="7 8">
    <name type="scientific">Mesonia aestuariivivens</name>
    <dbReference type="NCBI Taxonomy" id="2796128"/>
    <lineage>
        <taxon>Bacteria</taxon>
        <taxon>Pseudomonadati</taxon>
        <taxon>Bacteroidota</taxon>
        <taxon>Flavobacteriia</taxon>
        <taxon>Flavobacteriales</taxon>
        <taxon>Flavobacteriaceae</taxon>
        <taxon>Mesonia</taxon>
    </lineage>
</organism>
<keyword evidence="3 6" id="KW-0812">Transmembrane</keyword>
<keyword evidence="8" id="KW-1185">Reference proteome</keyword>
<dbReference type="PANTHER" id="PTHR30250">
    <property type="entry name" value="PST FAMILY PREDICTED COLANIC ACID TRANSPORTER"/>
    <property type="match status" value="1"/>
</dbReference>
<evidence type="ECO:0000256" key="5">
    <source>
        <dbReference type="ARBA" id="ARBA00023136"/>
    </source>
</evidence>
<dbReference type="InterPro" id="IPR002797">
    <property type="entry name" value="Polysacc_synth"/>
</dbReference>
<sequence>MNSILVAVKLISGLISSKSAALFLGPSGLALLGNFKNFLQTTSSFTAEGYQNGIIRYSAEYRNNQKQLTEFIITIFQLSLMISILIGFIIFFTSDYWAYLILKDLEFSYVFKTLSICLPFFSFNLLYIYVLNGLQRFRKLVLINSILSLSNMLVLIFLIYSFKLSGALIATVASSLLVFLINLILLKKDKYVLFHLFNLNYFSFKVLKNMSGYLFMSFYSYVITSVSLLIVRNLIITKINLESAGYWEAMNRISSFYTMFFISLTSLYLLPKLSEINDWKSFKLEMKSFYKFVIPLLTIALVFIFILRIYLLRLLLSEEFMQTATLFKWQLLGDFIAVISIALVKQFHAKRLIKYYLVSNGLLNLLYIIFSFLLIDFYGIQGVVKAYAISYFIYFFIIMFLIIRFYKNQHNREKAF</sequence>
<feature type="transmembrane region" description="Helical" evidence="6">
    <location>
        <begin position="109"/>
        <end position="129"/>
    </location>
</feature>
<evidence type="ECO:0000313" key="8">
    <source>
        <dbReference type="Proteomes" id="UP000719267"/>
    </source>
</evidence>
<feature type="transmembrane region" description="Helical" evidence="6">
    <location>
        <begin position="292"/>
        <end position="311"/>
    </location>
</feature>
<dbReference type="PANTHER" id="PTHR30250:SF30">
    <property type="entry name" value="LIPID III FLIPPASE"/>
    <property type="match status" value="1"/>
</dbReference>
<feature type="transmembrane region" description="Helical" evidence="6">
    <location>
        <begin position="356"/>
        <end position="380"/>
    </location>
</feature>
<gene>
    <name evidence="7" type="ORF">KW502_03495</name>
</gene>